<protein>
    <submittedName>
        <fullName evidence="1">Uncharacterized protein</fullName>
    </submittedName>
</protein>
<dbReference type="AlphaFoldDB" id="A0A2K8SKG1"/>
<proteinExistence type="predicted"/>
<dbReference type="RefSeq" id="WP_263983701.1">
    <property type="nucleotide sequence ID" value="NZ_CAWNNC010000001.1"/>
</dbReference>
<organism evidence="1 2">
    <name type="scientific">Nostoc flagelliforme CCNUN1</name>
    <dbReference type="NCBI Taxonomy" id="2038116"/>
    <lineage>
        <taxon>Bacteria</taxon>
        <taxon>Bacillati</taxon>
        <taxon>Cyanobacteriota</taxon>
        <taxon>Cyanophyceae</taxon>
        <taxon>Nostocales</taxon>
        <taxon>Nostocaceae</taxon>
        <taxon>Nostoc</taxon>
    </lineage>
</organism>
<dbReference type="EMBL" id="CP024785">
    <property type="protein sequence ID" value="AUB35986.1"/>
    <property type="molecule type" value="Genomic_DNA"/>
</dbReference>
<dbReference type="Proteomes" id="UP000232003">
    <property type="component" value="Chromosome"/>
</dbReference>
<evidence type="ECO:0000313" key="1">
    <source>
        <dbReference type="EMBL" id="AUB35986.1"/>
    </source>
</evidence>
<gene>
    <name evidence="1" type="ORF">COO91_01879</name>
</gene>
<name>A0A2K8SKG1_9NOSO</name>
<sequence length="44" mass="5126">MNNNSTTFQKNSSEYNPRYVYKAFLEEMIGDHFGRAIALQLVIN</sequence>
<dbReference type="KEGG" id="nfl:COO91_01879"/>
<accession>A0A2K8SKG1</accession>
<keyword evidence="2" id="KW-1185">Reference proteome</keyword>
<evidence type="ECO:0000313" key="2">
    <source>
        <dbReference type="Proteomes" id="UP000232003"/>
    </source>
</evidence>
<reference evidence="1 2" key="1">
    <citation type="submission" date="2017-11" db="EMBL/GenBank/DDBJ databases">
        <title>Complete genome of a free-living desiccation-tolerant cyanobacterium and its photosynthetic adaptation to extreme terrestrial habitat.</title>
        <authorList>
            <person name="Shang J."/>
        </authorList>
    </citation>
    <scope>NUCLEOTIDE SEQUENCE [LARGE SCALE GENOMIC DNA]</scope>
    <source>
        <strain evidence="1 2">CCNUN1</strain>
    </source>
</reference>